<keyword evidence="1" id="KW-0732">Signal</keyword>
<protein>
    <submittedName>
        <fullName evidence="2">Secreted protein</fullName>
    </submittedName>
</protein>
<feature type="chain" id="PRO_5002037023" evidence="1">
    <location>
        <begin position="23"/>
        <end position="437"/>
    </location>
</feature>
<proteinExistence type="predicted"/>
<evidence type="ECO:0000313" key="3">
    <source>
        <dbReference type="EMBL" id="OQR94972.1"/>
    </source>
</evidence>
<evidence type="ECO:0000313" key="4">
    <source>
        <dbReference type="Proteomes" id="UP000243579"/>
    </source>
</evidence>
<name>A0A0A7CMW5_ACHHY</name>
<dbReference type="PANTHER" id="PTHR34859:SF2">
    <property type="entry name" value="LYSM DOMAIN-CONTAINING PROTEIN"/>
    <property type="match status" value="1"/>
</dbReference>
<accession>A0A0A7CMW5</accession>
<feature type="signal peptide" evidence="1">
    <location>
        <begin position="1"/>
        <end position="22"/>
    </location>
</feature>
<organism evidence="2">
    <name type="scientific">Achlya hypogyna</name>
    <name type="common">Oomycete</name>
    <name type="synonym">Protoachlya hypogyna</name>
    <dbReference type="NCBI Taxonomy" id="1202772"/>
    <lineage>
        <taxon>Eukaryota</taxon>
        <taxon>Sar</taxon>
        <taxon>Stramenopiles</taxon>
        <taxon>Oomycota</taxon>
        <taxon>Saprolegniomycetes</taxon>
        <taxon>Saprolegniales</taxon>
        <taxon>Achlyaceae</taxon>
        <taxon>Achlya</taxon>
    </lineage>
</organism>
<dbReference type="AlphaFoldDB" id="A0A0A7CMW5"/>
<reference evidence="2 4" key="1">
    <citation type="journal article" date="2014" name="Genome Biol. Evol.">
        <title>The secreted proteins of Achlya hypogyna and Thraustotheca clavata identify the ancestral oomycete secretome and reveal gene acquisitions by horizontal gene transfer.</title>
        <authorList>
            <person name="Misner I."/>
            <person name="Blouin N."/>
            <person name="Leonard G."/>
            <person name="Richards T.A."/>
            <person name="Lane C.E."/>
        </authorList>
    </citation>
    <scope>NUCLEOTIDE SEQUENCE</scope>
    <source>
        <strain evidence="2 4">ATCC 48635</strain>
    </source>
</reference>
<dbReference type="OrthoDB" id="69915at2759"/>
<evidence type="ECO:0000313" key="2">
    <source>
        <dbReference type="EMBL" id="AIG55818.1"/>
    </source>
</evidence>
<keyword evidence="4" id="KW-1185">Reference proteome</keyword>
<sequence>MKAFFASALVSIIAALTPAILATEFETVHYVRGLEVAPGDRGLAEVTVEPLPSVSDVIAKDFRDIALNGLSRNATERVIQHIQQASAPLTPDDIQRIWTVATGPSAASIFMANGSIALDLQSISKDGLTPENGDSLMKNLQKAMEVGQIVVSDGPGLLNSVQDIIKNGANTKNGMDVVNQVQGLLTKVIGVFDPTPVVCRRQGVGRGVGTVLENQCLPGEEAWGALCYPKCKEGYESVGCCICRKKGCGGVKGATDIGVSCAKPSAYGRGSGYAIWNQDKCNRENAQGCEKNGAMWYPKCEKGFHNVGCCICSPDCPEGYHDDGAFCRKDHYGRGVGVSRLGCPKHLEKSGLLCYPPCAPGQSGVGPVCWPQCTNPAAVDCGLFCTSSVATCVNSVVDIVGQTAKVTLSLVAQDYTGAIKTAVQTGGKYIGMDKCPK</sequence>
<dbReference type="Proteomes" id="UP000243579">
    <property type="component" value="Unassembled WGS sequence"/>
</dbReference>
<dbReference type="PANTHER" id="PTHR34859">
    <property type="entry name" value="UNNAMED PRODUCT"/>
    <property type="match status" value="1"/>
</dbReference>
<evidence type="ECO:0000256" key="1">
    <source>
        <dbReference type="SAM" id="SignalP"/>
    </source>
</evidence>
<gene>
    <name evidence="3" type="ORF">ACHHYP_00783</name>
</gene>
<dbReference type="EMBL" id="JNBR01000343">
    <property type="protein sequence ID" value="OQR94972.1"/>
    <property type="molecule type" value="Genomic_DNA"/>
</dbReference>
<dbReference type="EMBL" id="KM038357">
    <property type="protein sequence ID" value="AIG55818.1"/>
    <property type="molecule type" value="Genomic_DNA"/>
</dbReference>